<keyword evidence="1" id="KW-0175">Coiled coil</keyword>
<feature type="compositionally biased region" description="Acidic residues" evidence="2">
    <location>
        <begin position="698"/>
        <end position="708"/>
    </location>
</feature>
<sequence>MMSQSTRLIIYFVCGHKEVTAIDPVRSSQQNRNLWSRIKKWSSTTLEETKHQQSGSLCTRCKEKERRQIEEAAELRVKMAENAAKQLGAQGRIMAAPPTRGVGATIAALALPSSQVLTKALQSAERNLSRQVKLEIVNDVDGQQEAARNVQRDLEGMSSFWERIHSEHANCVQEINSRSGPKFCAECKKMETSLADPTYRREHGKRPDVKRSDGVWYGTDGIEEDPWSVESPFRPIKDRLTSRARNSIPPATPPRENTPEELETEKICCPEEFGKSHFKTIDGYEPDIHHSLNMENNTSQAAVRDLIGKTYHQPQQDESQEKVNNSQSHSRLRDGGLLCLKVMETRRSSQRAAHPAAERELKWPARNAEDHAALLHESRQAPESHLDSRKPAPPLSLPDIDEKLRRPSFPALVNTLTPLPPQTSEQLTALEPVDGVRLAQESMPNISPNANFIEPALRHPGKNSIVFLGLQSLNHSKSDPELPPLPPLLLQDEEELQALGPHDMFRRRNAISCERLHKSFIDQVLVKSHETQIEFLPREVSLNKVQGEPQNTINTNPFPPPTDLWALPDSIYDPEHSMNEAHTQSRYPPRPPTPEERPIDSFSPLGKVVIQKIRDYFHIPANIGPSRFTDYFNERARISESMAEDRILASPISGLDYEAPKLSKNNKRNFFILKSREDDVRRREEIVELCSRLQWPEFDESPEVPEEEVAAREDETSEWEASDCDEDDNDDSDDISSDEELDRWRDAETKKLIASVFDHLHASPHSRFSFASESAHRSTTNLPLRPATPSPYSERLAEFRHEGSEEDWKSTEHSFPDEEAEPEMDSELLVISAPETEEFSTDEDQIEAPNQELNVINYDTSKEAQQDKHSRLVSAPVCEDPKSPHKVKNNSPLRMELVLIDGGEGQIDEQMGQPECEL</sequence>
<dbReference type="Proteomes" id="UP000235672">
    <property type="component" value="Unassembled WGS sequence"/>
</dbReference>
<feature type="region of interest" description="Disordered" evidence="2">
    <location>
        <begin position="548"/>
        <end position="601"/>
    </location>
</feature>
<name>A0A2J6QK63_9HELO</name>
<feature type="coiled-coil region" evidence="1">
    <location>
        <begin position="62"/>
        <end position="90"/>
    </location>
</feature>
<feature type="region of interest" description="Disordered" evidence="2">
    <location>
        <begin position="769"/>
        <end position="825"/>
    </location>
</feature>
<evidence type="ECO:0000256" key="2">
    <source>
        <dbReference type="SAM" id="MobiDB-lite"/>
    </source>
</evidence>
<feature type="compositionally biased region" description="Acidic residues" evidence="2">
    <location>
        <begin position="715"/>
        <end position="741"/>
    </location>
</feature>
<feature type="region of interest" description="Disordered" evidence="2">
    <location>
        <begin position="241"/>
        <end position="262"/>
    </location>
</feature>
<gene>
    <name evidence="3" type="ORF">NA56DRAFT_729971</name>
</gene>
<evidence type="ECO:0000313" key="4">
    <source>
        <dbReference type="Proteomes" id="UP000235672"/>
    </source>
</evidence>
<feature type="region of interest" description="Disordered" evidence="2">
    <location>
        <begin position="862"/>
        <end position="891"/>
    </location>
</feature>
<feature type="compositionally biased region" description="Basic and acidic residues" evidence="2">
    <location>
        <begin position="356"/>
        <end position="365"/>
    </location>
</feature>
<feature type="compositionally biased region" description="Basic and acidic residues" evidence="2">
    <location>
        <begin position="378"/>
        <end position="390"/>
    </location>
</feature>
<proteinExistence type="predicted"/>
<feature type="compositionally biased region" description="Basic and acidic residues" evidence="2">
    <location>
        <begin position="795"/>
        <end position="816"/>
    </location>
</feature>
<dbReference type="OrthoDB" id="3548907at2759"/>
<evidence type="ECO:0000313" key="3">
    <source>
        <dbReference type="EMBL" id="PMD26662.1"/>
    </source>
</evidence>
<feature type="compositionally biased region" description="Polar residues" evidence="2">
    <location>
        <begin position="769"/>
        <end position="782"/>
    </location>
</feature>
<reference evidence="3 4" key="1">
    <citation type="submission" date="2016-05" db="EMBL/GenBank/DDBJ databases">
        <title>A degradative enzymes factory behind the ericoid mycorrhizal symbiosis.</title>
        <authorList>
            <consortium name="DOE Joint Genome Institute"/>
            <person name="Martino E."/>
            <person name="Morin E."/>
            <person name="Grelet G."/>
            <person name="Kuo A."/>
            <person name="Kohler A."/>
            <person name="Daghino S."/>
            <person name="Barry K."/>
            <person name="Choi C."/>
            <person name="Cichocki N."/>
            <person name="Clum A."/>
            <person name="Copeland A."/>
            <person name="Hainaut M."/>
            <person name="Haridas S."/>
            <person name="Labutti K."/>
            <person name="Lindquist E."/>
            <person name="Lipzen A."/>
            <person name="Khouja H.-R."/>
            <person name="Murat C."/>
            <person name="Ohm R."/>
            <person name="Olson A."/>
            <person name="Spatafora J."/>
            <person name="Veneault-Fourrey C."/>
            <person name="Henrissat B."/>
            <person name="Grigoriev I."/>
            <person name="Martin F."/>
            <person name="Perotto S."/>
        </authorList>
    </citation>
    <scope>NUCLEOTIDE SEQUENCE [LARGE SCALE GENOMIC DNA]</scope>
    <source>
        <strain evidence="3 4">UAMH 7357</strain>
    </source>
</reference>
<accession>A0A2J6QK63</accession>
<keyword evidence="4" id="KW-1185">Reference proteome</keyword>
<feature type="compositionally biased region" description="Polar residues" evidence="2">
    <location>
        <begin position="312"/>
        <end position="329"/>
    </location>
</feature>
<organism evidence="3 4">
    <name type="scientific">Hyaloscypha hepaticicola</name>
    <dbReference type="NCBI Taxonomy" id="2082293"/>
    <lineage>
        <taxon>Eukaryota</taxon>
        <taxon>Fungi</taxon>
        <taxon>Dikarya</taxon>
        <taxon>Ascomycota</taxon>
        <taxon>Pezizomycotina</taxon>
        <taxon>Leotiomycetes</taxon>
        <taxon>Helotiales</taxon>
        <taxon>Hyaloscyphaceae</taxon>
        <taxon>Hyaloscypha</taxon>
    </lineage>
</organism>
<feature type="region of interest" description="Disordered" evidence="2">
    <location>
        <begin position="312"/>
        <end position="332"/>
    </location>
</feature>
<feature type="region of interest" description="Disordered" evidence="2">
    <location>
        <begin position="346"/>
        <end position="365"/>
    </location>
</feature>
<feature type="region of interest" description="Disordered" evidence="2">
    <location>
        <begin position="378"/>
        <end position="402"/>
    </location>
</feature>
<protein>
    <submittedName>
        <fullName evidence="3">Uncharacterized protein</fullName>
    </submittedName>
</protein>
<dbReference type="AlphaFoldDB" id="A0A2J6QK63"/>
<dbReference type="EMBL" id="KZ613467">
    <property type="protein sequence ID" value="PMD26662.1"/>
    <property type="molecule type" value="Genomic_DNA"/>
</dbReference>
<feature type="region of interest" description="Disordered" evidence="2">
    <location>
        <begin position="698"/>
        <end position="743"/>
    </location>
</feature>
<evidence type="ECO:0000256" key="1">
    <source>
        <dbReference type="SAM" id="Coils"/>
    </source>
</evidence>